<evidence type="ECO:0000313" key="3">
    <source>
        <dbReference type="EMBL" id="OAF69339.1"/>
    </source>
</evidence>
<dbReference type="PANTHER" id="PTHR14881:SF4">
    <property type="entry name" value="LISH DOMAIN-CONTAINING PROTEIN ARMC9"/>
    <property type="match status" value="1"/>
</dbReference>
<evidence type="ECO:0000256" key="1">
    <source>
        <dbReference type="SAM" id="MobiDB-lite"/>
    </source>
</evidence>
<dbReference type="InterPro" id="IPR040369">
    <property type="entry name" value="ARMC9"/>
</dbReference>
<dbReference type="GO" id="GO:0005814">
    <property type="term" value="C:centriole"/>
    <property type="evidence" value="ECO:0007669"/>
    <property type="project" value="TreeGrafter"/>
</dbReference>
<dbReference type="PANTHER" id="PTHR14881">
    <property type="entry name" value="LISH DOMAIN-CONTAINING PROTEIN ARMC9"/>
    <property type="match status" value="1"/>
</dbReference>
<evidence type="ECO:0000259" key="2">
    <source>
        <dbReference type="Pfam" id="PF21050"/>
    </source>
</evidence>
<sequence length="610" mass="69745">MLDSGLAEEMIKIFTQYLDNRFLTSYTLDYASSLLMNISLQFYGRQKFSNHALKIMKILKELLGKNAISKYIHASIYGLLTRSTFKTASREINLKEKIYSLIDKSNPQHQKQLNYIIQLIQKEDSITNEDDFDYKSIKNSDDDYDENDDNEKEDATVLENVINADNDLATTCSETKMFGYTLLKSIYMKNEDMSNYEKGDSTDFSELEATMMQTSDLTEKNSLNSDNISDVSNNSLHYVSSQIVPSHSNSNLQNFISLDLKQDLKIHLDDSKTNSLSLDTHNEFLNIKQFNDQTQDKCPTKIKNVLNNFDKKIVKSACGSSKLKKLKNQIPIIARSVSLSSSNAVNYDQVDIKSAQNDMYNKNTQLSLSYIIIPQNENIQEIIQLITINNEKQVKENIFSDNFALRNYSFVPGFDVAKFDAFIKTFSTKQFDGPLSLKIKIMNGSMVADFTIYSSVISKMRQYNKINESNTLVKFVDKKKATLICITCPICFSLTQLATMDISLLPTNPILDRLLHVMDKSTPNSIFQQFPLLKRSTVDRLSMNVSSYLNLMAHNDTIKINKKLCKKSTCKEIFLCENCNFKIFKKVYAKFYCNNCKITCVSNVTKLMLG</sequence>
<feature type="region of interest" description="Disordered" evidence="1">
    <location>
        <begin position="132"/>
        <end position="152"/>
    </location>
</feature>
<reference evidence="3 4" key="1">
    <citation type="submission" date="2016-04" db="EMBL/GenBank/DDBJ databases">
        <title>The genome of Intoshia linei affirms orthonectids as highly simplified spiralians.</title>
        <authorList>
            <person name="Mikhailov K.V."/>
            <person name="Slusarev G.S."/>
            <person name="Nikitin M.A."/>
            <person name="Logacheva M.D."/>
            <person name="Penin A."/>
            <person name="Aleoshin V."/>
            <person name="Panchin Y.V."/>
        </authorList>
    </citation>
    <scope>NUCLEOTIDE SEQUENCE [LARGE SCALE GENOMIC DNA]</scope>
    <source>
        <strain evidence="3">Intl2013</strain>
        <tissue evidence="3">Whole animal</tissue>
    </source>
</reference>
<accession>A0A177B4Y9</accession>
<evidence type="ECO:0000313" key="4">
    <source>
        <dbReference type="Proteomes" id="UP000078046"/>
    </source>
</evidence>
<name>A0A177B4Y9_9BILA</name>
<organism evidence="3 4">
    <name type="scientific">Intoshia linei</name>
    <dbReference type="NCBI Taxonomy" id="1819745"/>
    <lineage>
        <taxon>Eukaryota</taxon>
        <taxon>Metazoa</taxon>
        <taxon>Spiralia</taxon>
        <taxon>Lophotrochozoa</taxon>
        <taxon>Mesozoa</taxon>
        <taxon>Orthonectida</taxon>
        <taxon>Rhopaluridae</taxon>
        <taxon>Intoshia</taxon>
    </lineage>
</organism>
<feature type="compositionally biased region" description="Acidic residues" evidence="1">
    <location>
        <begin position="142"/>
        <end position="152"/>
    </location>
</feature>
<proteinExistence type="predicted"/>
<dbReference type="Proteomes" id="UP000078046">
    <property type="component" value="Unassembled WGS sequence"/>
</dbReference>
<dbReference type="AlphaFoldDB" id="A0A177B4Y9"/>
<feature type="domain" description="LisH" evidence="2">
    <location>
        <begin position="8"/>
        <end position="119"/>
    </location>
</feature>
<keyword evidence="4" id="KW-1185">Reference proteome</keyword>
<dbReference type="GO" id="GO:0036064">
    <property type="term" value="C:ciliary basal body"/>
    <property type="evidence" value="ECO:0007669"/>
    <property type="project" value="InterPro"/>
</dbReference>
<dbReference type="OrthoDB" id="538223at2759"/>
<dbReference type="Pfam" id="PF21050">
    <property type="entry name" value="ARMC9_ARM"/>
    <property type="match status" value="1"/>
</dbReference>
<dbReference type="GO" id="GO:0060271">
    <property type="term" value="P:cilium assembly"/>
    <property type="evidence" value="ECO:0007669"/>
    <property type="project" value="InterPro"/>
</dbReference>
<protein>
    <recommendedName>
        <fullName evidence="2">LisH domain-containing protein</fullName>
    </recommendedName>
</protein>
<dbReference type="EMBL" id="LWCA01000298">
    <property type="protein sequence ID" value="OAF69339.1"/>
    <property type="molecule type" value="Genomic_DNA"/>
</dbReference>
<comment type="caution">
    <text evidence="3">The sequence shown here is derived from an EMBL/GenBank/DDBJ whole genome shotgun (WGS) entry which is preliminary data.</text>
</comment>
<dbReference type="GO" id="GO:0097542">
    <property type="term" value="C:ciliary tip"/>
    <property type="evidence" value="ECO:0007669"/>
    <property type="project" value="TreeGrafter"/>
</dbReference>
<dbReference type="InterPro" id="IPR048959">
    <property type="entry name" value="ARMC9_ARM_dom"/>
</dbReference>
<gene>
    <name evidence="3" type="ORF">A3Q56_02865</name>
</gene>